<feature type="transmembrane region" description="Helical" evidence="1">
    <location>
        <begin position="91"/>
        <end position="111"/>
    </location>
</feature>
<feature type="transmembrane region" description="Helical" evidence="1">
    <location>
        <begin position="229"/>
        <end position="250"/>
    </location>
</feature>
<keyword evidence="1" id="KW-0472">Membrane</keyword>
<evidence type="ECO:0000313" key="2">
    <source>
        <dbReference type="EMBL" id="GII21289.1"/>
    </source>
</evidence>
<feature type="transmembrane region" description="Helical" evidence="1">
    <location>
        <begin position="23"/>
        <end position="41"/>
    </location>
</feature>
<feature type="transmembrane region" description="Helical" evidence="1">
    <location>
        <begin position="201"/>
        <end position="222"/>
    </location>
</feature>
<evidence type="ECO:0000256" key="1">
    <source>
        <dbReference type="SAM" id="Phobius"/>
    </source>
</evidence>
<keyword evidence="1" id="KW-0812">Transmembrane</keyword>
<dbReference type="RefSeq" id="WP_203935427.1">
    <property type="nucleotide sequence ID" value="NZ_BOON01000006.1"/>
</dbReference>
<protein>
    <recommendedName>
        <fullName evidence="4">MFS transporter permease</fullName>
    </recommendedName>
</protein>
<evidence type="ECO:0008006" key="4">
    <source>
        <dbReference type="Google" id="ProtNLM"/>
    </source>
</evidence>
<reference evidence="2" key="1">
    <citation type="submission" date="2021-01" db="EMBL/GenBank/DDBJ databases">
        <title>Whole genome shotgun sequence of Planosporangium mesophilum NBRC 109066.</title>
        <authorList>
            <person name="Komaki H."/>
            <person name="Tamura T."/>
        </authorList>
    </citation>
    <scope>NUCLEOTIDE SEQUENCE</scope>
    <source>
        <strain evidence="2">NBRC 109066</strain>
    </source>
</reference>
<evidence type="ECO:0000313" key="3">
    <source>
        <dbReference type="Proteomes" id="UP000599074"/>
    </source>
</evidence>
<sequence length="310" mass="34106">MTRLAGWLTEPVPRGRVAWMRTLVYLFVAADLVFFTPWVRHHGELPGSFYRPLLIGRLLHLPAPTPSLVDTVFWLLLVAACAAATGRAPRALGWTVAILYLEWMVVAMSYGKVDHDRFALLVALVALPTAGPARHRDTIPTERGGWALRVTQLAAVATYFLAAWAKLRFGGLDWLTGATLNWALLRRGTALGQALTRVPELLVAAQFGIMAFELLSPLVFVLPRRGRQLAVAFFYAFHLGVFATITISFIPQQVALASFLPLERLGAFLLPRRSRSSGGANRTDEAPYLLDRRGWGLGRRRQRAGGGAAG</sequence>
<keyword evidence="1" id="KW-1133">Transmembrane helix</keyword>
<feature type="transmembrane region" description="Helical" evidence="1">
    <location>
        <begin position="117"/>
        <end position="134"/>
    </location>
</feature>
<proteinExistence type="predicted"/>
<keyword evidence="3" id="KW-1185">Reference proteome</keyword>
<feature type="transmembrane region" description="Helical" evidence="1">
    <location>
        <begin position="146"/>
        <end position="165"/>
    </location>
</feature>
<comment type="caution">
    <text evidence="2">The sequence shown here is derived from an EMBL/GenBank/DDBJ whole genome shotgun (WGS) entry which is preliminary data.</text>
</comment>
<feature type="transmembrane region" description="Helical" evidence="1">
    <location>
        <begin position="61"/>
        <end position="84"/>
    </location>
</feature>
<organism evidence="2 3">
    <name type="scientific">Planosporangium mesophilum</name>
    <dbReference type="NCBI Taxonomy" id="689768"/>
    <lineage>
        <taxon>Bacteria</taxon>
        <taxon>Bacillati</taxon>
        <taxon>Actinomycetota</taxon>
        <taxon>Actinomycetes</taxon>
        <taxon>Micromonosporales</taxon>
        <taxon>Micromonosporaceae</taxon>
        <taxon>Planosporangium</taxon>
    </lineage>
</organism>
<gene>
    <name evidence="2" type="ORF">Pme01_08860</name>
</gene>
<name>A0A8J3WZJ3_9ACTN</name>
<dbReference type="AlphaFoldDB" id="A0A8J3WZJ3"/>
<dbReference type="Proteomes" id="UP000599074">
    <property type="component" value="Unassembled WGS sequence"/>
</dbReference>
<accession>A0A8J3WZJ3</accession>
<dbReference type="EMBL" id="BOON01000006">
    <property type="protein sequence ID" value="GII21289.1"/>
    <property type="molecule type" value="Genomic_DNA"/>
</dbReference>